<reference evidence="1" key="1">
    <citation type="submission" date="2014-12" db="EMBL/GenBank/DDBJ databases">
        <title>Insight into the proteome of Arion vulgaris.</title>
        <authorList>
            <person name="Aradska J."/>
            <person name="Bulat T."/>
            <person name="Smidak R."/>
            <person name="Sarate P."/>
            <person name="Gangsoo J."/>
            <person name="Sialana F."/>
            <person name="Bilban M."/>
            <person name="Lubec G."/>
        </authorList>
    </citation>
    <scope>NUCLEOTIDE SEQUENCE</scope>
    <source>
        <tissue evidence="1">Skin</tissue>
    </source>
</reference>
<feature type="non-terminal residue" evidence="1">
    <location>
        <position position="67"/>
    </location>
</feature>
<dbReference type="AlphaFoldDB" id="A0A0B7C118"/>
<gene>
    <name evidence="1" type="primary">ORF219933</name>
</gene>
<proteinExistence type="predicted"/>
<dbReference type="EMBL" id="HACG01052032">
    <property type="protein sequence ID" value="CEK98903.1"/>
    <property type="molecule type" value="Transcribed_RNA"/>
</dbReference>
<name>A0A0B7C118_9EUPU</name>
<sequence length="67" mass="8057">MSIPVKKKYSQTSVFLKYLYNLIVVDQVIYLNKSVIEHVVYFVLSRLVNYRSKYQQLRYNSNQSIFS</sequence>
<organism evidence="1">
    <name type="scientific">Arion vulgaris</name>
    <dbReference type="NCBI Taxonomy" id="1028688"/>
    <lineage>
        <taxon>Eukaryota</taxon>
        <taxon>Metazoa</taxon>
        <taxon>Spiralia</taxon>
        <taxon>Lophotrochozoa</taxon>
        <taxon>Mollusca</taxon>
        <taxon>Gastropoda</taxon>
        <taxon>Heterobranchia</taxon>
        <taxon>Euthyneura</taxon>
        <taxon>Panpulmonata</taxon>
        <taxon>Eupulmonata</taxon>
        <taxon>Stylommatophora</taxon>
        <taxon>Helicina</taxon>
        <taxon>Arionoidea</taxon>
        <taxon>Arionidae</taxon>
        <taxon>Arion</taxon>
    </lineage>
</organism>
<protein>
    <submittedName>
        <fullName evidence="1">Uncharacterized protein</fullName>
    </submittedName>
</protein>
<evidence type="ECO:0000313" key="1">
    <source>
        <dbReference type="EMBL" id="CEK98903.1"/>
    </source>
</evidence>
<accession>A0A0B7C118</accession>